<comment type="cofactor">
    <cofactor evidence="8">
        <name>Zn(2+)</name>
        <dbReference type="ChEBI" id="CHEBI:29105"/>
    </cofactor>
</comment>
<dbReference type="RefSeq" id="WP_011175761.1">
    <property type="nucleotide sequence ID" value="NC_005861.2"/>
</dbReference>
<keyword evidence="2 8" id="KW-0645">Protease</keyword>
<keyword evidence="12" id="KW-1185">Reference proteome</keyword>
<evidence type="ECO:0000256" key="1">
    <source>
        <dbReference type="ARBA" id="ARBA00009388"/>
    </source>
</evidence>
<evidence type="ECO:0000259" key="9">
    <source>
        <dbReference type="Pfam" id="PF01447"/>
    </source>
</evidence>
<evidence type="ECO:0000313" key="12">
    <source>
        <dbReference type="Proteomes" id="UP000000529"/>
    </source>
</evidence>
<feature type="active site" evidence="7">
    <location>
        <position position="116"/>
    </location>
</feature>
<dbReference type="HOGENOM" id="CLU_1029926_0_0_0"/>
<dbReference type="PANTHER" id="PTHR33794">
    <property type="entry name" value="BACILLOLYSIN"/>
    <property type="match status" value="1"/>
</dbReference>
<dbReference type="STRING" id="264201.pc1211"/>
<feature type="active site" description="Proton donor" evidence="7">
    <location>
        <position position="193"/>
    </location>
</feature>
<dbReference type="GO" id="GO:0004222">
    <property type="term" value="F:metalloendopeptidase activity"/>
    <property type="evidence" value="ECO:0007669"/>
    <property type="project" value="UniProtKB-UniRule"/>
</dbReference>
<dbReference type="KEGG" id="pcu:PC_RS05835"/>
<dbReference type="GO" id="GO:0046872">
    <property type="term" value="F:metal ion binding"/>
    <property type="evidence" value="ECO:0007669"/>
    <property type="project" value="UniProtKB-UniRule"/>
</dbReference>
<dbReference type="SUPFAM" id="SSF55486">
    <property type="entry name" value="Metalloproteases ('zincins'), catalytic domain"/>
    <property type="match status" value="1"/>
</dbReference>
<evidence type="ECO:0000256" key="5">
    <source>
        <dbReference type="ARBA" id="ARBA00022833"/>
    </source>
</evidence>
<protein>
    <recommendedName>
        <fullName evidence="8">Neutral metalloproteinase</fullName>
        <ecNumber evidence="8">3.4.24.-</ecNumber>
    </recommendedName>
</protein>
<keyword evidence="4 8" id="KW-0378">Hydrolase</keyword>
<evidence type="ECO:0000256" key="2">
    <source>
        <dbReference type="ARBA" id="ARBA00022670"/>
    </source>
</evidence>
<dbReference type="InterPro" id="IPR027268">
    <property type="entry name" value="Peptidase_M4/M1_CTD_sf"/>
</dbReference>
<feature type="domain" description="Peptidase M4" evidence="9">
    <location>
        <begin position="53"/>
        <end position="123"/>
    </location>
</feature>
<name>Q6MBW4_PARUW</name>
<dbReference type="EMBL" id="BX908798">
    <property type="protein sequence ID" value="CAF23935.1"/>
    <property type="molecule type" value="Genomic_DNA"/>
</dbReference>
<dbReference type="InterPro" id="IPR023612">
    <property type="entry name" value="Peptidase_M4"/>
</dbReference>
<proteinExistence type="inferred from homology"/>
<keyword evidence="6 8" id="KW-0482">Metalloprotease</keyword>
<dbReference type="eggNOG" id="COG3227">
    <property type="taxonomic scope" value="Bacteria"/>
</dbReference>
<dbReference type="InterPro" id="IPR013856">
    <property type="entry name" value="Peptidase_M4_domain"/>
</dbReference>
<dbReference type="Pfam" id="PF02868">
    <property type="entry name" value="Peptidase_M4_C"/>
    <property type="match status" value="1"/>
</dbReference>
<dbReference type="OrthoDB" id="291295at2"/>
<evidence type="ECO:0000256" key="3">
    <source>
        <dbReference type="ARBA" id="ARBA00022723"/>
    </source>
</evidence>
<evidence type="ECO:0000256" key="4">
    <source>
        <dbReference type="ARBA" id="ARBA00022801"/>
    </source>
</evidence>
<comment type="subcellular location">
    <subcellularLocation>
        <location evidence="8">Secreted</location>
    </subcellularLocation>
</comment>
<dbReference type="PRINTS" id="PR00730">
    <property type="entry name" value="THERMOLYSIN"/>
</dbReference>
<keyword evidence="3" id="KW-0479">Metal-binding</keyword>
<comment type="function">
    <text evidence="8">Extracellular zinc metalloprotease.</text>
</comment>
<evidence type="ECO:0000256" key="6">
    <source>
        <dbReference type="ARBA" id="ARBA00023049"/>
    </source>
</evidence>
<evidence type="ECO:0000259" key="10">
    <source>
        <dbReference type="Pfam" id="PF02868"/>
    </source>
</evidence>
<keyword evidence="5 8" id="KW-0862">Zinc</keyword>
<dbReference type="Proteomes" id="UP000000529">
    <property type="component" value="Chromosome"/>
</dbReference>
<evidence type="ECO:0000256" key="8">
    <source>
        <dbReference type="RuleBase" id="RU366073"/>
    </source>
</evidence>
<evidence type="ECO:0000256" key="7">
    <source>
        <dbReference type="PIRSR" id="PIRSR623612-1"/>
    </source>
</evidence>
<dbReference type="Gene3D" id="3.10.170.10">
    <property type="match status" value="1"/>
</dbReference>
<dbReference type="GO" id="GO:0005576">
    <property type="term" value="C:extracellular region"/>
    <property type="evidence" value="ECO:0007669"/>
    <property type="project" value="UniProtKB-SubCell"/>
</dbReference>
<comment type="similarity">
    <text evidence="1 8">Belongs to the peptidase M4 family.</text>
</comment>
<sequence length="276" mass="31396">MNKYASLSEAFNSPSLYQETQIGSFTSGGLKQLGYLPLECKNEDERKLCSTIHGIVEEIKKFYWTTFQLVGVDGEGKIPPFFVHYPEKNAYYAPWKKECFAFNNEFASQPDVVCHEMTHAVIENHNPLGNQGQAGALNEAIADIVAIVFKQKKCLDVIDNRWKISTLRDLSQPPKQFKSVDNYNKGNDFGHVHDNSLIISHTFYLASTNLDYDPTHCDLLLGIWLKSMLELEDKTFRGFKSKTLEANEEVFFQGGSIIINAIKKAWQKTSHLFPKT</sequence>
<dbReference type="EC" id="3.4.24.-" evidence="8"/>
<accession>Q6MBW4</accession>
<dbReference type="InterPro" id="IPR050728">
    <property type="entry name" value="Zinc_Metalloprotease_M4"/>
</dbReference>
<reference evidence="11 12" key="1">
    <citation type="journal article" date="2004" name="Science">
        <title>Illuminating the evolutionary history of chlamydiae.</title>
        <authorList>
            <person name="Horn M."/>
            <person name="Collingro A."/>
            <person name="Schmitz-Esser S."/>
            <person name="Beier C.L."/>
            <person name="Purkhold U."/>
            <person name="Fartmann B."/>
            <person name="Brandt P."/>
            <person name="Nyakatura G.J."/>
            <person name="Droege M."/>
            <person name="Frishman D."/>
            <person name="Rattei T."/>
            <person name="Mewes H."/>
            <person name="Wagner M."/>
        </authorList>
    </citation>
    <scope>NUCLEOTIDE SEQUENCE [LARGE SCALE GENOMIC DNA]</scope>
    <source>
        <strain evidence="11 12">UWE25</strain>
    </source>
</reference>
<keyword evidence="8" id="KW-0964">Secreted</keyword>
<evidence type="ECO:0000313" key="11">
    <source>
        <dbReference type="EMBL" id="CAF23935.1"/>
    </source>
</evidence>
<dbReference type="Gene3D" id="1.10.390.10">
    <property type="entry name" value="Neutral Protease Domain 2"/>
    <property type="match status" value="1"/>
</dbReference>
<feature type="domain" description="Peptidase M4 C-terminal" evidence="10">
    <location>
        <begin position="131"/>
        <end position="268"/>
    </location>
</feature>
<organism evidence="11 12">
    <name type="scientific">Protochlamydia amoebophila (strain UWE25)</name>
    <dbReference type="NCBI Taxonomy" id="264201"/>
    <lineage>
        <taxon>Bacteria</taxon>
        <taxon>Pseudomonadati</taxon>
        <taxon>Chlamydiota</taxon>
        <taxon>Chlamydiia</taxon>
        <taxon>Parachlamydiales</taxon>
        <taxon>Parachlamydiaceae</taxon>
        <taxon>Candidatus Protochlamydia</taxon>
    </lineage>
</organism>
<dbReference type="InterPro" id="IPR001570">
    <property type="entry name" value="Peptidase_M4_C_domain"/>
</dbReference>
<dbReference type="GO" id="GO:0006508">
    <property type="term" value="P:proteolysis"/>
    <property type="evidence" value="ECO:0007669"/>
    <property type="project" value="UniProtKB-KW"/>
</dbReference>
<gene>
    <name evidence="11" type="ORF">PC_RS05835</name>
</gene>
<dbReference type="Pfam" id="PF01447">
    <property type="entry name" value="Peptidase_M4"/>
    <property type="match status" value="1"/>
</dbReference>
<dbReference type="AlphaFoldDB" id="Q6MBW4"/>
<dbReference type="PANTHER" id="PTHR33794:SF1">
    <property type="entry name" value="BACILLOLYSIN"/>
    <property type="match status" value="1"/>
</dbReference>